<evidence type="ECO:0000256" key="4">
    <source>
        <dbReference type="ARBA" id="ARBA00023002"/>
    </source>
</evidence>
<keyword evidence="11" id="KW-1185">Reference proteome</keyword>
<keyword evidence="3 7" id="KW-0479">Metal-binding</keyword>
<dbReference type="InterPro" id="IPR050196">
    <property type="entry name" value="Cytochrome_P450_Monoox"/>
</dbReference>
<proteinExistence type="inferred from homology"/>
<evidence type="ECO:0000313" key="10">
    <source>
        <dbReference type="EMBL" id="TCD68458.1"/>
    </source>
</evidence>
<dbReference type="AlphaFoldDB" id="A0A4R0RWS0"/>
<keyword evidence="6 8" id="KW-0503">Monooxygenase</keyword>
<dbReference type="EMBL" id="RWJN01000066">
    <property type="protein sequence ID" value="TCD68458.1"/>
    <property type="molecule type" value="Genomic_DNA"/>
</dbReference>
<evidence type="ECO:0000256" key="3">
    <source>
        <dbReference type="ARBA" id="ARBA00022723"/>
    </source>
</evidence>
<organism evidence="10 11">
    <name type="scientific">Steccherinum ochraceum</name>
    <dbReference type="NCBI Taxonomy" id="92696"/>
    <lineage>
        <taxon>Eukaryota</taxon>
        <taxon>Fungi</taxon>
        <taxon>Dikarya</taxon>
        <taxon>Basidiomycota</taxon>
        <taxon>Agaricomycotina</taxon>
        <taxon>Agaricomycetes</taxon>
        <taxon>Polyporales</taxon>
        <taxon>Steccherinaceae</taxon>
        <taxon>Steccherinum</taxon>
    </lineage>
</organism>
<dbReference type="InterPro" id="IPR017972">
    <property type="entry name" value="Cyt_P450_CS"/>
</dbReference>
<evidence type="ECO:0000256" key="1">
    <source>
        <dbReference type="ARBA" id="ARBA00010617"/>
    </source>
</evidence>
<dbReference type="InterPro" id="IPR036396">
    <property type="entry name" value="Cyt_P450_sf"/>
</dbReference>
<dbReference type="GO" id="GO:0004497">
    <property type="term" value="F:monooxygenase activity"/>
    <property type="evidence" value="ECO:0007669"/>
    <property type="project" value="UniProtKB-KW"/>
</dbReference>
<dbReference type="OrthoDB" id="1470350at2759"/>
<dbReference type="Pfam" id="PF00067">
    <property type="entry name" value="p450"/>
    <property type="match status" value="1"/>
</dbReference>
<comment type="cofactor">
    <cofactor evidence="7">
        <name>heme</name>
        <dbReference type="ChEBI" id="CHEBI:30413"/>
    </cofactor>
</comment>
<evidence type="ECO:0000256" key="7">
    <source>
        <dbReference type="PIRSR" id="PIRSR602401-1"/>
    </source>
</evidence>
<accession>A0A4R0RWS0</accession>
<evidence type="ECO:0000313" key="11">
    <source>
        <dbReference type="Proteomes" id="UP000292702"/>
    </source>
</evidence>
<keyword evidence="2 7" id="KW-0349">Heme</keyword>
<evidence type="ECO:0008006" key="12">
    <source>
        <dbReference type="Google" id="ProtNLM"/>
    </source>
</evidence>
<keyword evidence="5 7" id="KW-0408">Iron</keyword>
<reference evidence="10 11" key="1">
    <citation type="submission" date="2018-11" db="EMBL/GenBank/DDBJ databases">
        <title>Genome assembly of Steccherinum ochraceum LE-BIN_3174, the white-rot fungus of the Steccherinaceae family (The Residual Polyporoid clade, Polyporales, Basidiomycota).</title>
        <authorList>
            <person name="Fedorova T.V."/>
            <person name="Glazunova O.A."/>
            <person name="Landesman E.O."/>
            <person name="Moiseenko K.V."/>
            <person name="Psurtseva N.V."/>
            <person name="Savinova O.S."/>
            <person name="Shakhova N.V."/>
            <person name="Tyazhelova T.V."/>
            <person name="Vasina D.V."/>
        </authorList>
    </citation>
    <scope>NUCLEOTIDE SEQUENCE [LARGE SCALE GENOMIC DNA]</scope>
    <source>
        <strain evidence="10 11">LE-BIN_3174</strain>
    </source>
</reference>
<dbReference type="GO" id="GO:0016705">
    <property type="term" value="F:oxidoreductase activity, acting on paired donors, with incorporation or reduction of molecular oxygen"/>
    <property type="evidence" value="ECO:0007669"/>
    <property type="project" value="InterPro"/>
</dbReference>
<evidence type="ECO:0000256" key="5">
    <source>
        <dbReference type="ARBA" id="ARBA00023004"/>
    </source>
</evidence>
<dbReference type="PRINTS" id="PR00463">
    <property type="entry name" value="EP450I"/>
</dbReference>
<dbReference type="PRINTS" id="PR00385">
    <property type="entry name" value="P450"/>
</dbReference>
<protein>
    <recommendedName>
        <fullName evidence="12">Cytochrome P450-dit2</fullName>
    </recommendedName>
</protein>
<evidence type="ECO:0000256" key="8">
    <source>
        <dbReference type="RuleBase" id="RU000461"/>
    </source>
</evidence>
<dbReference type="GO" id="GO:0005506">
    <property type="term" value="F:iron ion binding"/>
    <property type="evidence" value="ECO:0007669"/>
    <property type="project" value="InterPro"/>
</dbReference>
<dbReference type="SUPFAM" id="SSF48264">
    <property type="entry name" value="Cytochrome P450"/>
    <property type="match status" value="1"/>
</dbReference>
<feature type="chain" id="PRO_5020300125" description="Cytochrome P450-dit2" evidence="9">
    <location>
        <begin position="24"/>
        <end position="509"/>
    </location>
</feature>
<keyword evidence="9" id="KW-0732">Signal</keyword>
<keyword evidence="4 8" id="KW-0560">Oxidoreductase</keyword>
<dbReference type="PROSITE" id="PS00086">
    <property type="entry name" value="CYTOCHROME_P450"/>
    <property type="match status" value="1"/>
</dbReference>
<feature type="signal peptide" evidence="9">
    <location>
        <begin position="1"/>
        <end position="23"/>
    </location>
</feature>
<dbReference type="Gene3D" id="1.10.630.10">
    <property type="entry name" value="Cytochrome P450"/>
    <property type="match status" value="1"/>
</dbReference>
<dbReference type="PANTHER" id="PTHR24291:SF50">
    <property type="entry name" value="BIFUNCTIONAL ALBAFLAVENONE MONOOXYGENASE_TERPENE SYNTHASE"/>
    <property type="match status" value="1"/>
</dbReference>
<dbReference type="PANTHER" id="PTHR24291">
    <property type="entry name" value="CYTOCHROME P450 FAMILY 4"/>
    <property type="match status" value="1"/>
</dbReference>
<comment type="similarity">
    <text evidence="1 8">Belongs to the cytochrome P450 family.</text>
</comment>
<dbReference type="Proteomes" id="UP000292702">
    <property type="component" value="Unassembled WGS sequence"/>
</dbReference>
<feature type="binding site" description="axial binding residue" evidence="7">
    <location>
        <position position="445"/>
    </location>
    <ligand>
        <name>heme</name>
        <dbReference type="ChEBI" id="CHEBI:30413"/>
    </ligand>
    <ligandPart>
        <name>Fe</name>
        <dbReference type="ChEBI" id="CHEBI:18248"/>
    </ligandPart>
</feature>
<sequence length="509" mass="56755">MLSLWATAVLAYILWRTYKVATALQTYKRIPKYYCVADPITALAGLIIPRGWWNPGFSITWNGKETLYTVRSSEVVLVVPVFFGDALLMTSSPEVCKEILNDPTRWSKPERIMGLDVMGKNVIASNPPVWRTHRKIAAPAFDDQAFSDVWEVITTAYNQMMASPDWKSTDVHYVPAFNNITTRIALLAIVKCGFNIPMEWNQDQDDKSGSFDEIAVTLPNSSLRHIAAASEALQRILREKIITKKKELSLELELDGAVSKANKNLFGRFVAASQREGDRGLDASEIMGNLFVFLLAGHDTTAHSMVLTLALLAGQPEDQERVHRHIKSVIGDADPTYDDYSSLAPVQHCLYEAIRLFPAGWITMRLSGMDEVWSAPQLTPTGEDVVVQKGTTVMVDFIGACRNPRHFPSPHDFVPLRWAPSNDPDAPPPPSMDTFLGFSSGPRTCLGKKFASVEAVCFLTLLLRDWKVGVKLAPGESMQAWRKRVLQPELSTALKTGDVPLLLTRRLKR</sequence>
<name>A0A4R0RWS0_9APHY</name>
<dbReference type="STRING" id="92696.A0A4R0RWS0"/>
<dbReference type="InterPro" id="IPR001128">
    <property type="entry name" value="Cyt_P450"/>
</dbReference>
<gene>
    <name evidence="10" type="ORF">EIP91_010744</name>
</gene>
<evidence type="ECO:0000256" key="9">
    <source>
        <dbReference type="SAM" id="SignalP"/>
    </source>
</evidence>
<evidence type="ECO:0000256" key="6">
    <source>
        <dbReference type="ARBA" id="ARBA00023033"/>
    </source>
</evidence>
<dbReference type="InterPro" id="IPR002401">
    <property type="entry name" value="Cyt_P450_E_grp-I"/>
</dbReference>
<evidence type="ECO:0000256" key="2">
    <source>
        <dbReference type="ARBA" id="ARBA00022617"/>
    </source>
</evidence>
<comment type="caution">
    <text evidence="10">The sequence shown here is derived from an EMBL/GenBank/DDBJ whole genome shotgun (WGS) entry which is preliminary data.</text>
</comment>
<dbReference type="GO" id="GO:0020037">
    <property type="term" value="F:heme binding"/>
    <property type="evidence" value="ECO:0007669"/>
    <property type="project" value="InterPro"/>
</dbReference>